<name>A0A9D0ZN35_9FIRM</name>
<dbReference type="AlphaFoldDB" id="A0A9D0ZN35"/>
<reference evidence="1" key="1">
    <citation type="submission" date="2020-10" db="EMBL/GenBank/DDBJ databases">
        <authorList>
            <person name="Gilroy R."/>
        </authorList>
    </citation>
    <scope>NUCLEOTIDE SEQUENCE</scope>
    <source>
        <strain evidence="1">ChiSjej6B24-2974</strain>
    </source>
</reference>
<organism evidence="1 2">
    <name type="scientific">Candidatus Pullichristensenella stercorigallinarum</name>
    <dbReference type="NCBI Taxonomy" id="2840909"/>
    <lineage>
        <taxon>Bacteria</taxon>
        <taxon>Bacillati</taxon>
        <taxon>Bacillota</taxon>
        <taxon>Clostridia</taxon>
        <taxon>Candidatus Pullichristensenella</taxon>
    </lineage>
</organism>
<evidence type="ECO:0000313" key="1">
    <source>
        <dbReference type="EMBL" id="HIQ83550.1"/>
    </source>
</evidence>
<sequence length="422" mass="47664">MDALGLLTEQERRSLTRALETSRLGKQRAAARLRLRRLLTGANTADALDEELIQCLESLRAAHAAQILLVNCYRPALMERLGEILAQRPAHTLEHFVNVGSCEEQMMEVLCAVLSLAYLRAYTCAARDMDGELPAALSECELMCFTAQNRDGASTDTLVTFDGGSKPLIHTQPSSQGLFGFLRRALDRRGYRQVIEPYKQQESPEAFVASIRFCTELERSKPACIVKPGLCLNEVASGFLRAALLEGGVLRYFPEWTERQVRALLEEFLYFHARRFENSFYGAHARRQIMSPRSVRRFALTGRFDAPFLAIRAFTVRERIAILEHFERAMDKNDGFSMRLWNEESDFAMEVHCFENTSILAVPAALSSSVSVYYPAITLRHSRLAALFTECFEDDLLRNSTMSAQESFGYISGLLDELRATL</sequence>
<comment type="caution">
    <text evidence="1">The sequence shown here is derived from an EMBL/GenBank/DDBJ whole genome shotgun (WGS) entry which is preliminary data.</text>
</comment>
<dbReference type="EMBL" id="DVFZ01000102">
    <property type="protein sequence ID" value="HIQ83550.1"/>
    <property type="molecule type" value="Genomic_DNA"/>
</dbReference>
<gene>
    <name evidence="1" type="ORF">IAA52_10675</name>
</gene>
<protein>
    <submittedName>
        <fullName evidence="1">Uncharacterized protein</fullName>
    </submittedName>
</protein>
<proteinExistence type="predicted"/>
<accession>A0A9D0ZN35</accession>
<evidence type="ECO:0000313" key="2">
    <source>
        <dbReference type="Proteomes" id="UP000824260"/>
    </source>
</evidence>
<reference evidence="1" key="2">
    <citation type="journal article" date="2021" name="PeerJ">
        <title>Extensive microbial diversity within the chicken gut microbiome revealed by metagenomics and culture.</title>
        <authorList>
            <person name="Gilroy R."/>
            <person name="Ravi A."/>
            <person name="Getino M."/>
            <person name="Pursley I."/>
            <person name="Horton D.L."/>
            <person name="Alikhan N.F."/>
            <person name="Baker D."/>
            <person name="Gharbi K."/>
            <person name="Hall N."/>
            <person name="Watson M."/>
            <person name="Adriaenssens E.M."/>
            <person name="Foster-Nyarko E."/>
            <person name="Jarju S."/>
            <person name="Secka A."/>
            <person name="Antonio M."/>
            <person name="Oren A."/>
            <person name="Chaudhuri R.R."/>
            <person name="La Ragione R."/>
            <person name="Hildebrand F."/>
            <person name="Pallen M.J."/>
        </authorList>
    </citation>
    <scope>NUCLEOTIDE SEQUENCE</scope>
    <source>
        <strain evidence="1">ChiSjej6B24-2974</strain>
    </source>
</reference>
<dbReference type="Proteomes" id="UP000824260">
    <property type="component" value="Unassembled WGS sequence"/>
</dbReference>